<dbReference type="EMBL" id="LUUH01000080">
    <property type="protein sequence ID" value="OAH99749.1"/>
    <property type="molecule type" value="Genomic_DNA"/>
</dbReference>
<evidence type="ECO:0000313" key="4">
    <source>
        <dbReference type="Proteomes" id="UP000078090"/>
    </source>
</evidence>
<dbReference type="Proteomes" id="UP000078090">
    <property type="component" value="Unassembled WGS sequence"/>
</dbReference>
<dbReference type="Proteomes" id="UP000077763">
    <property type="component" value="Unassembled WGS sequence"/>
</dbReference>
<organism evidence="2 4">
    <name type="scientific">Methylomonas methanica</name>
    <dbReference type="NCBI Taxonomy" id="421"/>
    <lineage>
        <taxon>Bacteria</taxon>
        <taxon>Pseudomonadati</taxon>
        <taxon>Pseudomonadota</taxon>
        <taxon>Gammaproteobacteria</taxon>
        <taxon>Methylococcales</taxon>
        <taxon>Methylococcaceae</taxon>
        <taxon>Methylomonas</taxon>
    </lineage>
</organism>
<reference evidence="4" key="2">
    <citation type="submission" date="2016-03" db="EMBL/GenBank/DDBJ databases">
        <authorList>
            <person name="Heylen K."/>
            <person name="De Vos P."/>
            <person name="Vekeman B."/>
        </authorList>
    </citation>
    <scope>NUCLEOTIDE SEQUENCE [LARGE SCALE GENOMIC DNA]</scope>
    <source>
        <strain evidence="4">R-45363</strain>
    </source>
</reference>
<proteinExistence type="predicted"/>
<protein>
    <submittedName>
        <fullName evidence="2">Uncharacterized protein</fullName>
    </submittedName>
</protein>
<dbReference type="EMBL" id="LUUG01000065">
    <property type="protein sequence ID" value="OAI05316.1"/>
    <property type="molecule type" value="Genomic_DNA"/>
</dbReference>
<evidence type="ECO:0000313" key="3">
    <source>
        <dbReference type="Proteomes" id="UP000077763"/>
    </source>
</evidence>
<evidence type="ECO:0000313" key="1">
    <source>
        <dbReference type="EMBL" id="OAH99749.1"/>
    </source>
</evidence>
<comment type="caution">
    <text evidence="2">The sequence shown here is derived from an EMBL/GenBank/DDBJ whole genome shotgun (WGS) entry which is preliminary data.</text>
</comment>
<name>A0A177MHN4_METMH</name>
<evidence type="ECO:0000313" key="2">
    <source>
        <dbReference type="EMBL" id="OAI05316.1"/>
    </source>
</evidence>
<dbReference type="AlphaFoldDB" id="A0A177MHN4"/>
<reference evidence="2 3" key="1">
    <citation type="submission" date="2016-03" db="EMBL/GenBank/DDBJ databases">
        <authorList>
            <person name="Ploux O."/>
        </authorList>
    </citation>
    <scope>NUCLEOTIDE SEQUENCE [LARGE SCALE GENOMIC DNA]</scope>
    <source>
        <strain evidence="2">R-45363</strain>
        <strain evidence="1 3">R-45371</strain>
    </source>
</reference>
<gene>
    <name evidence="2" type="ORF">A1332_13260</name>
    <name evidence="1" type="ORF">A1353_20255</name>
</gene>
<sequence length="60" mass="6452">MVRPLSMLGKAAFYAQAGLAAIGGLSGAGFRLAVNKLCLFGAEGYWCIRSRYTQVILVNR</sequence>
<accession>A0A177MHN4</accession>